<dbReference type="Proteomes" id="UP000825890">
    <property type="component" value="Unassembled WGS sequence"/>
</dbReference>
<evidence type="ECO:0008006" key="3">
    <source>
        <dbReference type="Google" id="ProtNLM"/>
    </source>
</evidence>
<dbReference type="RefSeq" id="XP_044661911.1">
    <property type="nucleotide sequence ID" value="XM_044805976.1"/>
</dbReference>
<proteinExistence type="predicted"/>
<dbReference type="AlphaFoldDB" id="A0A9P3CMU0"/>
<comment type="caution">
    <text evidence="1">The sequence shown here is derived from an EMBL/GenBank/DDBJ whole genome shotgun (WGS) entry which is preliminary data.</text>
</comment>
<dbReference type="Gene3D" id="2.60.120.620">
    <property type="entry name" value="q2cbj1_9rhob like domain"/>
    <property type="match status" value="1"/>
</dbReference>
<dbReference type="PANTHER" id="PTHR21308:SF8">
    <property type="entry name" value="PHYTANOYL-COA DIOXYGENASE FAMILY PROTEIN (AFU_ORTHOLOGUE AFUA_2G09620)"/>
    <property type="match status" value="1"/>
</dbReference>
<sequence>MTAASNRVQTVVATVAATAAIVGAISYLDVPSWGRQKIKTRKVTTRKFAEDDPPSLMAFKTLVEQNTLRGTYPLAKDVQKNIPIYDSAAFNISSIDQIERLQDELYHVLTNGPGVYVLKNFFSDLGPIDSANEAYATIISREEQAAGTKGDHFAAGGANSRIWNSFSKHCLQNPESFVKYFSNPWFKVVCESYLGPAYRITSQVNIVKPGGKAQNPHRDYHIGFQTTEDAARFPKAMHYASALLTLQGAVAHSDMPLESGPTRFLPFSQMFERGFMAYRRQEFSEYFTQKWVSLPLEKGDAVFFNPALFHAAGENQTKDFNRSANLIQVSSAFGKTMEAIDSLPLIEATFGELKGKYSSEGYSMEVDAYIRAVCEGYPFPTNLDRRPPAPGGMAPESEQDILRRAVVEDWSKEIAVEAIAKMKDDSKDHGLDL</sequence>
<protein>
    <recommendedName>
        <fullName evidence="3">Phytanoyl-CoA dioxygenase</fullName>
    </recommendedName>
</protein>
<gene>
    <name evidence="1" type="ORF">CKM354_001051500</name>
</gene>
<evidence type="ECO:0000313" key="1">
    <source>
        <dbReference type="EMBL" id="GIZ47424.1"/>
    </source>
</evidence>
<dbReference type="Pfam" id="PF05721">
    <property type="entry name" value="PhyH"/>
    <property type="match status" value="1"/>
</dbReference>
<dbReference type="InterPro" id="IPR008775">
    <property type="entry name" value="Phytyl_CoA_dOase-like"/>
</dbReference>
<keyword evidence="2" id="KW-1185">Reference proteome</keyword>
<accession>A0A9P3CMU0</accession>
<dbReference type="GeneID" id="68296090"/>
<dbReference type="OrthoDB" id="187894at2759"/>
<organism evidence="1 2">
    <name type="scientific">Cercospora kikuchii</name>
    <dbReference type="NCBI Taxonomy" id="84275"/>
    <lineage>
        <taxon>Eukaryota</taxon>
        <taxon>Fungi</taxon>
        <taxon>Dikarya</taxon>
        <taxon>Ascomycota</taxon>
        <taxon>Pezizomycotina</taxon>
        <taxon>Dothideomycetes</taxon>
        <taxon>Dothideomycetidae</taxon>
        <taxon>Mycosphaerellales</taxon>
        <taxon>Mycosphaerellaceae</taxon>
        <taxon>Cercospora</taxon>
    </lineage>
</organism>
<dbReference type="InterPro" id="IPR047128">
    <property type="entry name" value="PhyH"/>
</dbReference>
<name>A0A9P3CMU0_9PEZI</name>
<dbReference type="GO" id="GO:0001561">
    <property type="term" value="P:fatty acid alpha-oxidation"/>
    <property type="evidence" value="ECO:0007669"/>
    <property type="project" value="InterPro"/>
</dbReference>
<dbReference type="GO" id="GO:0048244">
    <property type="term" value="F:phytanoyl-CoA dioxygenase activity"/>
    <property type="evidence" value="ECO:0007669"/>
    <property type="project" value="InterPro"/>
</dbReference>
<dbReference type="PANTHER" id="PTHR21308">
    <property type="entry name" value="PHYTANOYL-COA ALPHA-HYDROXYLASE"/>
    <property type="match status" value="1"/>
</dbReference>
<evidence type="ECO:0000313" key="2">
    <source>
        <dbReference type="Proteomes" id="UP000825890"/>
    </source>
</evidence>
<dbReference type="EMBL" id="BOLY01000007">
    <property type="protein sequence ID" value="GIZ47424.1"/>
    <property type="molecule type" value="Genomic_DNA"/>
</dbReference>
<dbReference type="SUPFAM" id="SSF51197">
    <property type="entry name" value="Clavaminate synthase-like"/>
    <property type="match status" value="1"/>
</dbReference>
<reference evidence="1 2" key="1">
    <citation type="submission" date="2021-01" db="EMBL/GenBank/DDBJ databases">
        <title>Cercospora kikuchii MAFF 305040 whole genome shotgun sequence.</title>
        <authorList>
            <person name="Kashiwa T."/>
            <person name="Suzuki T."/>
        </authorList>
    </citation>
    <scope>NUCLEOTIDE SEQUENCE [LARGE SCALE GENOMIC DNA]</scope>
    <source>
        <strain evidence="1 2">MAFF 305040</strain>
    </source>
</reference>